<dbReference type="KEGG" id="sdf:ACG33_05975"/>
<dbReference type="Proteomes" id="UP000070250">
    <property type="component" value="Chromosome"/>
</dbReference>
<evidence type="ECO:0000313" key="8">
    <source>
        <dbReference type="Proteomes" id="UP000070250"/>
    </source>
</evidence>
<evidence type="ECO:0000256" key="2">
    <source>
        <dbReference type="ARBA" id="ARBA00022517"/>
    </source>
</evidence>
<dbReference type="SUPFAM" id="SSF158710">
    <property type="entry name" value="PSPTO4464-like"/>
    <property type="match status" value="1"/>
</dbReference>
<dbReference type="AlphaFoldDB" id="A0A127FAJ7"/>
<dbReference type="InterPro" id="IPR006839">
    <property type="entry name" value="DarP"/>
</dbReference>
<dbReference type="HAMAP" id="MF_00765">
    <property type="entry name" value="DarP"/>
    <property type="match status" value="1"/>
</dbReference>
<dbReference type="STRING" id="465721.ACG33_05975"/>
<comment type="function">
    <text evidence="5">Member of a network of 50S ribosomal subunit biogenesis factors which assembles along the 30S-50S interface, preventing incorrect 23S rRNA structures from forming. Promotes peptidyl transferase center (PTC) maturation.</text>
</comment>
<feature type="region of interest" description="Disordered" evidence="6">
    <location>
        <begin position="1"/>
        <end position="24"/>
    </location>
</feature>
<dbReference type="Pfam" id="PF04751">
    <property type="entry name" value="DarP"/>
    <property type="match status" value="1"/>
</dbReference>
<dbReference type="PANTHER" id="PTHR38101:SF1">
    <property type="entry name" value="UPF0307 PROTEIN YJGA"/>
    <property type="match status" value="1"/>
</dbReference>
<dbReference type="GO" id="GO:0005829">
    <property type="term" value="C:cytosol"/>
    <property type="evidence" value="ECO:0007669"/>
    <property type="project" value="TreeGrafter"/>
</dbReference>
<evidence type="ECO:0000256" key="6">
    <source>
        <dbReference type="SAM" id="MobiDB-lite"/>
    </source>
</evidence>
<evidence type="ECO:0000256" key="3">
    <source>
        <dbReference type="ARBA" id="ARBA00022730"/>
    </source>
</evidence>
<keyword evidence="8" id="KW-1185">Reference proteome</keyword>
<dbReference type="GO" id="GO:0019843">
    <property type="term" value="F:rRNA binding"/>
    <property type="evidence" value="ECO:0007669"/>
    <property type="project" value="UniProtKB-UniRule"/>
</dbReference>
<evidence type="ECO:0000256" key="4">
    <source>
        <dbReference type="ARBA" id="ARBA00022884"/>
    </source>
</evidence>
<keyword evidence="2 5" id="KW-0690">Ribosome biogenesis</keyword>
<dbReference type="Gene3D" id="1.10.60.30">
    <property type="entry name" value="PSPTO4464-like domains"/>
    <property type="match status" value="2"/>
</dbReference>
<organism evidence="7 8">
    <name type="scientific">Steroidobacter denitrificans</name>
    <dbReference type="NCBI Taxonomy" id="465721"/>
    <lineage>
        <taxon>Bacteria</taxon>
        <taxon>Pseudomonadati</taxon>
        <taxon>Pseudomonadota</taxon>
        <taxon>Gammaproteobacteria</taxon>
        <taxon>Steroidobacterales</taxon>
        <taxon>Steroidobacteraceae</taxon>
        <taxon>Steroidobacter</taxon>
    </lineage>
</organism>
<comment type="similarity">
    <text evidence="5">Belongs to the DarP family.</text>
</comment>
<comment type="subcellular location">
    <subcellularLocation>
        <location evidence="5">Cytoplasm</location>
    </subcellularLocation>
    <text evidence="5">Associates with late stage pre-50S ribosomal subunits.</text>
</comment>
<evidence type="ECO:0000256" key="1">
    <source>
        <dbReference type="ARBA" id="ARBA00022490"/>
    </source>
</evidence>
<dbReference type="RefSeq" id="WP_066919549.1">
    <property type="nucleotide sequence ID" value="NZ_CP011971.1"/>
</dbReference>
<evidence type="ECO:0000256" key="5">
    <source>
        <dbReference type="HAMAP-Rule" id="MF_00765"/>
    </source>
</evidence>
<dbReference type="GO" id="GO:0043022">
    <property type="term" value="F:ribosome binding"/>
    <property type="evidence" value="ECO:0007669"/>
    <property type="project" value="UniProtKB-UniRule"/>
</dbReference>
<dbReference type="OrthoDB" id="5293604at2"/>
<dbReference type="CDD" id="cd16331">
    <property type="entry name" value="YjgA-like"/>
    <property type="match status" value="1"/>
</dbReference>
<dbReference type="PANTHER" id="PTHR38101">
    <property type="entry name" value="UPF0307 PROTEIN YJGA"/>
    <property type="match status" value="1"/>
</dbReference>
<dbReference type="NCBIfam" id="NF003593">
    <property type="entry name" value="PRK05255.1-1"/>
    <property type="match status" value="1"/>
</dbReference>
<protein>
    <recommendedName>
        <fullName evidence="5">Dual-action ribosomal maturation protein DarP</fullName>
    </recommendedName>
    <alternativeName>
        <fullName evidence="5">Large ribosomal subunit assembly factor DarP</fullName>
    </alternativeName>
</protein>
<sequence length="170" mass="19319">MNEAESEADERPSKGERKRHSEALQNLGEALIELPQSELDALPLPEPLREAVALARRITKHGGLYRQKQYIGKLMRKIDAEPIRQALQAKRERERHAALRFRRIEQYREQLLQEGPTALDRIAPGLLEPQLAALNTLIQRARREAAAGGPKHAGRELFRTLDELLGTISR</sequence>
<keyword evidence="4 5" id="KW-0694">RNA-binding</keyword>
<keyword evidence="1 5" id="KW-0963">Cytoplasm</keyword>
<gene>
    <name evidence="5" type="primary">darP</name>
    <name evidence="7" type="ORF">ACG33_05975</name>
</gene>
<accession>A0A127FAJ7</accession>
<dbReference type="GO" id="GO:1902626">
    <property type="term" value="P:assembly of large subunit precursor of preribosome"/>
    <property type="evidence" value="ECO:0007669"/>
    <property type="project" value="UniProtKB-UniRule"/>
</dbReference>
<dbReference type="EMBL" id="CP011971">
    <property type="protein sequence ID" value="AMN46651.1"/>
    <property type="molecule type" value="Genomic_DNA"/>
</dbReference>
<name>A0A127FAJ7_STEDE</name>
<dbReference type="PIRSF" id="PIRSF016183">
    <property type="entry name" value="UCP016183"/>
    <property type="match status" value="1"/>
</dbReference>
<evidence type="ECO:0000313" key="7">
    <source>
        <dbReference type="EMBL" id="AMN46651.1"/>
    </source>
</evidence>
<keyword evidence="3 5" id="KW-0699">rRNA-binding</keyword>
<dbReference type="InterPro" id="IPR023153">
    <property type="entry name" value="DarP_sf"/>
</dbReference>
<proteinExistence type="inferred from homology"/>
<feature type="compositionally biased region" description="Basic and acidic residues" evidence="6">
    <location>
        <begin position="9"/>
        <end position="22"/>
    </location>
</feature>
<reference evidence="7 8" key="1">
    <citation type="submission" date="2015-06" db="EMBL/GenBank/DDBJ databases">
        <title>A Comprehensive Approach to Explore the Metabolic and Phylogenetic Diversity of Bacterial Steroid Degradation in the Environment: Testosterone as an Example.</title>
        <authorList>
            <person name="Yang F.-C."/>
            <person name="Chen Y.-L."/>
            <person name="Yu C.-P."/>
            <person name="Tang S.-L."/>
            <person name="Wang P.-H."/>
            <person name="Ismail W."/>
            <person name="Wang C.-H."/>
            <person name="Yang C.-Y."/>
            <person name="Chiang Y.-R."/>
        </authorList>
    </citation>
    <scope>NUCLEOTIDE SEQUENCE [LARGE SCALE GENOMIC DNA]</scope>
    <source>
        <strain evidence="7 8">DSM 18526</strain>
    </source>
</reference>